<organism evidence="2 3">
    <name type="scientific">Arthrobotrys musiformis</name>
    <dbReference type="NCBI Taxonomy" id="47236"/>
    <lineage>
        <taxon>Eukaryota</taxon>
        <taxon>Fungi</taxon>
        <taxon>Dikarya</taxon>
        <taxon>Ascomycota</taxon>
        <taxon>Pezizomycotina</taxon>
        <taxon>Orbiliomycetes</taxon>
        <taxon>Orbiliales</taxon>
        <taxon>Orbiliaceae</taxon>
        <taxon>Arthrobotrys</taxon>
    </lineage>
</organism>
<dbReference type="Proteomes" id="UP001370758">
    <property type="component" value="Unassembled WGS sequence"/>
</dbReference>
<dbReference type="AlphaFoldDB" id="A0AAV9W5Q3"/>
<comment type="caution">
    <text evidence="2">The sequence shown here is derived from an EMBL/GenBank/DDBJ whole genome shotgun (WGS) entry which is preliminary data.</text>
</comment>
<reference evidence="2 3" key="1">
    <citation type="submission" date="2023-08" db="EMBL/GenBank/DDBJ databases">
        <authorList>
            <person name="Palmer J.M."/>
        </authorList>
    </citation>
    <scope>NUCLEOTIDE SEQUENCE [LARGE SCALE GENOMIC DNA]</scope>
    <source>
        <strain evidence="2 3">TWF481</strain>
    </source>
</reference>
<dbReference type="EMBL" id="JAVHJL010000007">
    <property type="protein sequence ID" value="KAK6499737.1"/>
    <property type="molecule type" value="Genomic_DNA"/>
</dbReference>
<protein>
    <submittedName>
        <fullName evidence="2">Uncharacterized protein</fullName>
    </submittedName>
</protein>
<evidence type="ECO:0000256" key="1">
    <source>
        <dbReference type="SAM" id="MobiDB-lite"/>
    </source>
</evidence>
<gene>
    <name evidence="2" type="ORF">TWF481_010094</name>
</gene>
<name>A0AAV9W5Q3_9PEZI</name>
<evidence type="ECO:0000313" key="2">
    <source>
        <dbReference type="EMBL" id="KAK6499737.1"/>
    </source>
</evidence>
<accession>A0AAV9W5Q3</accession>
<keyword evidence="3" id="KW-1185">Reference proteome</keyword>
<evidence type="ECO:0000313" key="3">
    <source>
        <dbReference type="Proteomes" id="UP001370758"/>
    </source>
</evidence>
<sequence length="317" mass="35666">MRGHSRSTHDAEKETLTNFPGDAETPPYPLTACVGHFLEKPRTRTYIQRRFDLANKVMMLLGGPGGRIDALRFCLENFVTILRLCQRDALDLRNIIPALYIRLDRDEEAYSFIKWWTTVARTPDCDWDEFELPHLRVEGADAFEPVFPEWSEGPNPWGADVNLTHAVAVVLIKIKTLLDLQTVQTATGAFESDTLPTHFATIVREQIGSGRILASHPELIRGSSDRVVEAVDTITVQINELYEGINTANPHLWGILFENPQRGSQSPSTSRSESEEDAYSVRRHSLASWIETAKALDVLKACTELDVIPTLDEDILN</sequence>
<proteinExistence type="predicted"/>
<feature type="region of interest" description="Disordered" evidence="1">
    <location>
        <begin position="1"/>
        <end position="24"/>
    </location>
</feature>